<sequence>MEEESAENEMWELLQIDQISKDAWEFRCDSRGNVGTTTKEALFLSSQNFSTKIDLQQPFLEN</sequence>
<evidence type="ECO:0000313" key="1">
    <source>
        <dbReference type="EMBL" id="AYV56426.1"/>
    </source>
</evidence>
<reference evidence="1 2" key="1">
    <citation type="submission" date="2018-11" db="EMBL/GenBank/DDBJ databases">
        <title>Complete genome sequence of Leptospira kmetyi isolate LS 001/16 from soil sample associated with a leptospirosis patient in Kelantan.</title>
        <authorList>
            <person name="Muhammad Yusoff F."/>
            <person name="Muhammad Yusoff S."/>
            <person name="Ahmad M.N."/>
            <person name="Yusof N.Y."/>
            <person name="Aziah I."/>
        </authorList>
    </citation>
    <scope>NUCLEOTIDE SEQUENCE [LARGE SCALE GENOMIC DNA]</scope>
    <source>
        <strain evidence="1 2">LS 001/16</strain>
    </source>
</reference>
<gene>
    <name evidence="1" type="ORF">EFP84_13530</name>
</gene>
<proteinExistence type="predicted"/>
<protein>
    <submittedName>
        <fullName evidence="1">Uncharacterized protein</fullName>
    </submittedName>
</protein>
<evidence type="ECO:0000313" key="2">
    <source>
        <dbReference type="Proteomes" id="UP000276407"/>
    </source>
</evidence>
<name>A0AAD0XR43_9LEPT</name>
<dbReference type="KEGG" id="lkm:EFP84_13530"/>
<dbReference type="Proteomes" id="UP000276407">
    <property type="component" value="Chromosome 1"/>
</dbReference>
<dbReference type="AlphaFoldDB" id="A0AAD0XR43"/>
<dbReference type="EMBL" id="CP033614">
    <property type="protein sequence ID" value="AYV56426.1"/>
    <property type="molecule type" value="Genomic_DNA"/>
</dbReference>
<organism evidence="1 2">
    <name type="scientific">Leptospira kmetyi</name>
    <dbReference type="NCBI Taxonomy" id="408139"/>
    <lineage>
        <taxon>Bacteria</taxon>
        <taxon>Pseudomonadati</taxon>
        <taxon>Spirochaetota</taxon>
        <taxon>Spirochaetia</taxon>
        <taxon>Leptospirales</taxon>
        <taxon>Leptospiraceae</taxon>
        <taxon>Leptospira</taxon>
    </lineage>
</organism>
<accession>A0AAD0XR43</accession>